<dbReference type="AlphaFoldDB" id="A0A7Y9IT79"/>
<dbReference type="Pfam" id="PF00440">
    <property type="entry name" value="TetR_N"/>
    <property type="match status" value="1"/>
</dbReference>
<dbReference type="InterPro" id="IPR001647">
    <property type="entry name" value="HTH_TetR"/>
</dbReference>
<dbReference type="PANTHER" id="PTHR47506:SF1">
    <property type="entry name" value="HTH-TYPE TRANSCRIPTIONAL REGULATOR YJDC"/>
    <property type="match status" value="1"/>
</dbReference>
<evidence type="ECO:0000256" key="2">
    <source>
        <dbReference type="ARBA" id="ARBA00023125"/>
    </source>
</evidence>
<accession>A0A7Y9IT79</accession>
<dbReference type="RefSeq" id="WP_179585436.1">
    <property type="nucleotide sequence ID" value="NZ_JACBYR010000001.1"/>
</dbReference>
<comment type="caution">
    <text evidence="5">The sequence shown here is derived from an EMBL/GenBank/DDBJ whole genome shotgun (WGS) entry which is preliminary data.</text>
</comment>
<dbReference type="InterPro" id="IPR009057">
    <property type="entry name" value="Homeodomain-like_sf"/>
</dbReference>
<sequence length="206" mass="22354">MSRKSPTVKTPVRQRKPAFDREWGVDVAEALFHTRGYDAVGVAELTQAMDIVPPSLYAAYGSKLSLFERALTQYTTRHALPLDDVLAAKGTPPEVLTQLFVTAAQHYTQDPVRRGCMVTEAMRADDSEAAGIATALAAKGSNAIRGYIEQFVQGADAERITDYVLLTLRGISSYACLGYPQAKLVECAKVAGLALTAEFKGSRRPK</sequence>
<proteinExistence type="predicted"/>
<protein>
    <submittedName>
        <fullName evidence="5">TetR/AcrR family transcriptional repressor for divergent bdcA</fullName>
    </submittedName>
</protein>
<keyword evidence="2" id="KW-0238">DNA-binding</keyword>
<evidence type="ECO:0000256" key="3">
    <source>
        <dbReference type="ARBA" id="ARBA00023163"/>
    </source>
</evidence>
<name>A0A7Y9IT79_9BURK</name>
<dbReference type="InterPro" id="IPR036271">
    <property type="entry name" value="Tet_transcr_reg_TetR-rel_C_sf"/>
</dbReference>
<dbReference type="SUPFAM" id="SSF48498">
    <property type="entry name" value="Tetracyclin repressor-like, C-terminal domain"/>
    <property type="match status" value="1"/>
</dbReference>
<reference evidence="5 6" key="1">
    <citation type="submission" date="2020-07" db="EMBL/GenBank/DDBJ databases">
        <title>Genomic Encyclopedia of Type Strains, Phase IV (KMG-V): Genome sequencing to study the core and pangenomes of soil and plant-associated prokaryotes.</title>
        <authorList>
            <person name="Whitman W."/>
        </authorList>
    </citation>
    <scope>NUCLEOTIDE SEQUENCE [LARGE SCALE GENOMIC DNA]</scope>
    <source>
        <strain evidence="5 6">SAS40</strain>
    </source>
</reference>
<evidence type="ECO:0000256" key="1">
    <source>
        <dbReference type="ARBA" id="ARBA00023015"/>
    </source>
</evidence>
<dbReference type="Proteomes" id="UP000542125">
    <property type="component" value="Unassembled WGS sequence"/>
</dbReference>
<dbReference type="Gene3D" id="1.10.357.10">
    <property type="entry name" value="Tetracycline Repressor, domain 2"/>
    <property type="match status" value="1"/>
</dbReference>
<dbReference type="PANTHER" id="PTHR47506">
    <property type="entry name" value="TRANSCRIPTIONAL REGULATORY PROTEIN"/>
    <property type="match status" value="1"/>
</dbReference>
<evidence type="ECO:0000313" key="5">
    <source>
        <dbReference type="EMBL" id="NYE82494.1"/>
    </source>
</evidence>
<feature type="domain" description="HTH tetR-type" evidence="4">
    <location>
        <begin position="26"/>
        <end position="69"/>
    </location>
</feature>
<keyword evidence="6" id="KW-1185">Reference proteome</keyword>
<dbReference type="Gene3D" id="1.10.10.60">
    <property type="entry name" value="Homeodomain-like"/>
    <property type="match status" value="1"/>
</dbReference>
<evidence type="ECO:0000259" key="4">
    <source>
        <dbReference type="Pfam" id="PF00440"/>
    </source>
</evidence>
<keyword evidence="3" id="KW-0804">Transcription</keyword>
<evidence type="ECO:0000313" key="6">
    <source>
        <dbReference type="Proteomes" id="UP000542125"/>
    </source>
</evidence>
<dbReference type="GO" id="GO:0003677">
    <property type="term" value="F:DNA binding"/>
    <property type="evidence" value="ECO:0007669"/>
    <property type="project" value="UniProtKB-KW"/>
</dbReference>
<organism evidence="5 6">
    <name type="scientific">Pigmentiphaga litoralis</name>
    <dbReference type="NCBI Taxonomy" id="516702"/>
    <lineage>
        <taxon>Bacteria</taxon>
        <taxon>Pseudomonadati</taxon>
        <taxon>Pseudomonadota</taxon>
        <taxon>Betaproteobacteria</taxon>
        <taxon>Burkholderiales</taxon>
        <taxon>Alcaligenaceae</taxon>
        <taxon>Pigmentiphaga</taxon>
    </lineage>
</organism>
<dbReference type="EMBL" id="JACBYR010000001">
    <property type="protein sequence ID" value="NYE82494.1"/>
    <property type="molecule type" value="Genomic_DNA"/>
</dbReference>
<keyword evidence="1" id="KW-0805">Transcription regulation</keyword>
<gene>
    <name evidence="5" type="ORF">FHW18_001765</name>
</gene>
<dbReference type="SUPFAM" id="SSF46689">
    <property type="entry name" value="Homeodomain-like"/>
    <property type="match status" value="1"/>
</dbReference>